<dbReference type="EMBL" id="WAAR01000002">
    <property type="protein sequence ID" value="KAB1119076.1"/>
    <property type="molecule type" value="Genomic_DNA"/>
</dbReference>
<gene>
    <name evidence="2" type="ORF">F6X54_01375</name>
</gene>
<protein>
    <submittedName>
        <fullName evidence="2">Uncharacterized protein</fullName>
    </submittedName>
</protein>
<accession>A0ABQ6UPM8</accession>
<organism evidence="2 3">
    <name type="scientific">Micromonospora aurantiaca</name>
    <name type="common">nom. illeg.</name>
    <dbReference type="NCBI Taxonomy" id="47850"/>
    <lineage>
        <taxon>Bacteria</taxon>
        <taxon>Bacillati</taxon>
        <taxon>Actinomycetota</taxon>
        <taxon>Actinomycetes</taxon>
        <taxon>Micromonosporales</taxon>
        <taxon>Micromonosporaceae</taxon>
        <taxon>Micromonospora</taxon>
    </lineage>
</organism>
<feature type="region of interest" description="Disordered" evidence="1">
    <location>
        <begin position="87"/>
        <end position="108"/>
    </location>
</feature>
<feature type="compositionally biased region" description="Polar residues" evidence="1">
    <location>
        <begin position="97"/>
        <end position="108"/>
    </location>
</feature>
<reference evidence="2 3" key="1">
    <citation type="submission" date="2019-09" db="EMBL/GenBank/DDBJ databases">
        <title>High taxonomic diversity of Micromonospora strains isolated from Medicago sativa nodules in different geographical locations.</title>
        <authorList>
            <person name="Martinez-Hidalgo P."/>
            <person name="Flores-Felix J.D."/>
            <person name="Velazquez E."/>
            <person name="Brau L."/>
            <person name="Trujillo M.E."/>
            <person name="Martinez-Molina E."/>
        </authorList>
    </citation>
    <scope>NUCLEOTIDE SEQUENCE [LARGE SCALE GENOMIC DNA]</scope>
    <source>
        <strain evidence="2 3">ALFB5</strain>
    </source>
</reference>
<dbReference type="Proteomes" id="UP000471364">
    <property type="component" value="Unassembled WGS sequence"/>
</dbReference>
<proteinExistence type="predicted"/>
<dbReference type="RefSeq" id="WP_151010764.1">
    <property type="nucleotide sequence ID" value="NZ_CBDRJA010000012.1"/>
</dbReference>
<evidence type="ECO:0000313" key="3">
    <source>
        <dbReference type="Proteomes" id="UP000471364"/>
    </source>
</evidence>
<keyword evidence="3" id="KW-1185">Reference proteome</keyword>
<evidence type="ECO:0000313" key="2">
    <source>
        <dbReference type="EMBL" id="KAB1119076.1"/>
    </source>
</evidence>
<evidence type="ECO:0000256" key="1">
    <source>
        <dbReference type="SAM" id="MobiDB-lite"/>
    </source>
</evidence>
<name>A0ABQ6UPM8_9ACTN</name>
<comment type="caution">
    <text evidence="2">The sequence shown here is derived from an EMBL/GenBank/DDBJ whole genome shotgun (WGS) entry which is preliminary data.</text>
</comment>
<sequence>MLMIGGPRHGSDIPVDDATRSYVDIVTATTYHRRRFVRVFPHPVTGQPAHAFAQELLVHESVPGHVQAQMGVADLLIARWFREEGTEVPLDQAPGLTPTTASQEGPTS</sequence>